<feature type="transmembrane region" description="Helical" evidence="3">
    <location>
        <begin position="282"/>
        <end position="302"/>
    </location>
</feature>
<gene>
    <name evidence="4" type="ORF">EV209_2331</name>
</gene>
<dbReference type="AlphaFoldDB" id="A0A4Q7P4V5"/>
<evidence type="ECO:0000313" key="4">
    <source>
        <dbReference type="EMBL" id="RZS94488.1"/>
    </source>
</evidence>
<keyword evidence="3" id="KW-0812">Transmembrane</keyword>
<comment type="caution">
    <text evidence="4">The sequence shown here is derived from an EMBL/GenBank/DDBJ whole genome shotgun (WGS) entry which is preliminary data.</text>
</comment>
<reference evidence="4 5" key="1">
    <citation type="submission" date="2019-02" db="EMBL/GenBank/DDBJ databases">
        <title>Genomic Encyclopedia of Type Strains, Phase IV (KMG-IV): sequencing the most valuable type-strain genomes for metagenomic binning, comparative biology and taxonomic classification.</title>
        <authorList>
            <person name="Goeker M."/>
        </authorList>
    </citation>
    <scope>NUCLEOTIDE SEQUENCE [LARGE SCALE GENOMIC DNA]</scope>
    <source>
        <strain evidence="4 5">DSM 29486</strain>
    </source>
</reference>
<feature type="transmembrane region" description="Helical" evidence="3">
    <location>
        <begin position="226"/>
        <end position="244"/>
    </location>
</feature>
<keyword evidence="3" id="KW-0472">Membrane</keyword>
<feature type="transmembrane region" description="Helical" evidence="3">
    <location>
        <begin position="250"/>
        <end position="270"/>
    </location>
</feature>
<protein>
    <submittedName>
        <fullName evidence="4">Uncharacterized protein</fullName>
    </submittedName>
</protein>
<feature type="transmembrane region" description="Helical" evidence="3">
    <location>
        <begin position="6"/>
        <end position="22"/>
    </location>
</feature>
<dbReference type="PANTHER" id="PTHR36838:SF3">
    <property type="entry name" value="TRANSPORTER AUXIN EFFLUX CARRIER EC FAMILY"/>
    <property type="match status" value="1"/>
</dbReference>
<dbReference type="PANTHER" id="PTHR36838">
    <property type="entry name" value="AUXIN EFFLUX CARRIER FAMILY PROTEIN"/>
    <property type="match status" value="1"/>
</dbReference>
<feature type="transmembrane region" description="Helical" evidence="3">
    <location>
        <begin position="34"/>
        <end position="55"/>
    </location>
</feature>
<dbReference type="OrthoDB" id="3238334at2"/>
<evidence type="ECO:0000256" key="3">
    <source>
        <dbReference type="SAM" id="Phobius"/>
    </source>
</evidence>
<dbReference type="Gene3D" id="1.20.1530.20">
    <property type="match status" value="1"/>
</dbReference>
<dbReference type="RefSeq" id="WP_130435598.1">
    <property type="nucleotide sequence ID" value="NZ_SGXF01000004.1"/>
</dbReference>
<accession>A0A4Q7P4V5</accession>
<evidence type="ECO:0000256" key="2">
    <source>
        <dbReference type="ARBA" id="ARBA00022448"/>
    </source>
</evidence>
<dbReference type="EMBL" id="SGXF01000004">
    <property type="protein sequence ID" value="RZS94488.1"/>
    <property type="molecule type" value="Genomic_DNA"/>
</dbReference>
<sequence length="303" mass="32499">MLDVLLKALAFTAVIAMGYILKKKGFFQLKDFYLISKIVVKITLPCAIIYNFSSISMEPSLLMLCAIGFGCNVLMVGLGYLISLRGSREEKAFAAVNSSGYNIGNFTLPFVQSFLGPAGFAACSLFDTGNAVMCTGLTYSVASAIQGKNGKVSVKSMVKTLFSSMPFDAYLIMTLLVLLNLELPSVVVTFAQTVGNANPFLALLMIGIGFEIRLEKSKLARMARILALRYGTALVLCLCFYFLLPFELPVRQALAIIAFGPVSSVATAYTGALGGDVELSSAVNSFSILISIVCITLLLVIML</sequence>
<organism evidence="4 5">
    <name type="scientific">Cuneatibacter caecimuris</name>
    <dbReference type="NCBI Taxonomy" id="1796618"/>
    <lineage>
        <taxon>Bacteria</taxon>
        <taxon>Bacillati</taxon>
        <taxon>Bacillota</taxon>
        <taxon>Clostridia</taxon>
        <taxon>Lachnospirales</taxon>
        <taxon>Lachnospiraceae</taxon>
        <taxon>Cuneatibacter</taxon>
    </lineage>
</organism>
<keyword evidence="3" id="KW-1133">Transmembrane helix</keyword>
<keyword evidence="5" id="KW-1185">Reference proteome</keyword>
<proteinExistence type="predicted"/>
<dbReference type="GO" id="GO:0012505">
    <property type="term" value="C:endomembrane system"/>
    <property type="evidence" value="ECO:0007669"/>
    <property type="project" value="UniProtKB-SubCell"/>
</dbReference>
<keyword evidence="2" id="KW-0813">Transport</keyword>
<feature type="transmembrane region" description="Helical" evidence="3">
    <location>
        <begin position="61"/>
        <end position="82"/>
    </location>
</feature>
<name>A0A4Q7P4V5_9FIRM</name>
<evidence type="ECO:0000256" key="1">
    <source>
        <dbReference type="ARBA" id="ARBA00004127"/>
    </source>
</evidence>
<dbReference type="InterPro" id="IPR038770">
    <property type="entry name" value="Na+/solute_symporter_sf"/>
</dbReference>
<evidence type="ECO:0000313" key="5">
    <source>
        <dbReference type="Proteomes" id="UP000292927"/>
    </source>
</evidence>
<dbReference type="Proteomes" id="UP000292927">
    <property type="component" value="Unassembled WGS sequence"/>
</dbReference>
<feature type="transmembrane region" description="Helical" evidence="3">
    <location>
        <begin position="197"/>
        <end position="214"/>
    </location>
</feature>
<comment type="subcellular location">
    <subcellularLocation>
        <location evidence="1">Endomembrane system</location>
        <topology evidence="1">Multi-pass membrane protein</topology>
    </subcellularLocation>
</comment>
<feature type="transmembrane region" description="Helical" evidence="3">
    <location>
        <begin position="169"/>
        <end position="191"/>
    </location>
</feature>